<evidence type="ECO:0000256" key="1">
    <source>
        <dbReference type="ARBA" id="ARBA00005602"/>
    </source>
</evidence>
<evidence type="ECO:0000313" key="5">
    <source>
        <dbReference type="EMBL" id="CAH0382514.1"/>
    </source>
</evidence>
<dbReference type="PANTHER" id="PTHR23331:SF1">
    <property type="entry name" value="WASH COMPLEX SUBUNIT 1"/>
    <property type="match status" value="1"/>
</dbReference>
<accession>A0A9P0A3N1</accession>
<feature type="compositionally biased region" description="Polar residues" evidence="3">
    <location>
        <begin position="286"/>
        <end position="299"/>
    </location>
</feature>
<feature type="domain" description="WASH1 WAHD" evidence="4">
    <location>
        <begin position="6"/>
        <end position="296"/>
    </location>
</feature>
<dbReference type="GO" id="GO:0003779">
    <property type="term" value="F:actin binding"/>
    <property type="evidence" value="ECO:0007669"/>
    <property type="project" value="UniProtKB-KW"/>
</dbReference>
<evidence type="ECO:0000256" key="3">
    <source>
        <dbReference type="SAM" id="MobiDB-lite"/>
    </source>
</evidence>
<evidence type="ECO:0000256" key="2">
    <source>
        <dbReference type="ARBA" id="ARBA00023203"/>
    </source>
</evidence>
<gene>
    <name evidence="5" type="ORF">BEMITA_LOCUS2051</name>
</gene>
<dbReference type="GO" id="GO:0043015">
    <property type="term" value="F:gamma-tubulin binding"/>
    <property type="evidence" value="ECO:0007669"/>
    <property type="project" value="TreeGrafter"/>
</dbReference>
<sequence>MAQHRTLHVPIIHQDLRPEETIVQIANALDHLTFATHQVLRHIENSTARRTKILAELNRRGEVVRAKVVKLASTNSKATIVFSSAKYPAANVHQDYSFSFNPPPHPKSKCNSKVKYRSKPLLTLSDDFSEKLKFYHVKVSGKLLRKNVDIALEEGLGSLPPNLYDVSSLLLFNTAENLYKKYVMRDPLGVASKMRLLIEEDERKEELDAAPSSISGGDQANLKIATNYFYAPTLQEVPEIDVPLDLPDLPGIADDLRYNFDTGSIISPSQPDTPAVVELPSLPDMKTSTETVSSQNTSPLLPPAPVFEPSLPPPPPLPPPLPVLVDGDTGIVSVAAPSLRPSVVASSMDAHATLMEAIRKAGGSGKAHLRSAADRKIEAKRQKQEEREIGPAGGTLIADLYRTLQMRRKGLSGKISERASQVQSLAPPPRLMESETEDDEDDDDDQNEWDD</sequence>
<keyword evidence="2" id="KW-0009">Actin-binding</keyword>
<dbReference type="GO" id="GO:0032456">
    <property type="term" value="P:endocytic recycling"/>
    <property type="evidence" value="ECO:0007669"/>
    <property type="project" value="TreeGrafter"/>
</dbReference>
<dbReference type="GO" id="GO:0006887">
    <property type="term" value="P:exocytosis"/>
    <property type="evidence" value="ECO:0007669"/>
    <property type="project" value="TreeGrafter"/>
</dbReference>
<comment type="similarity">
    <text evidence="1">Belongs to the WASH1 family.</text>
</comment>
<dbReference type="GO" id="GO:0055037">
    <property type="term" value="C:recycling endosome"/>
    <property type="evidence" value="ECO:0007669"/>
    <property type="project" value="TreeGrafter"/>
</dbReference>
<dbReference type="EMBL" id="OU963862">
    <property type="protein sequence ID" value="CAH0382514.1"/>
    <property type="molecule type" value="Genomic_DNA"/>
</dbReference>
<dbReference type="GO" id="GO:0042147">
    <property type="term" value="P:retrograde transport, endosome to Golgi"/>
    <property type="evidence" value="ECO:0007669"/>
    <property type="project" value="TreeGrafter"/>
</dbReference>
<feature type="region of interest" description="Disordered" evidence="3">
    <location>
        <begin position="411"/>
        <end position="451"/>
    </location>
</feature>
<dbReference type="GO" id="GO:0005829">
    <property type="term" value="C:cytosol"/>
    <property type="evidence" value="ECO:0007669"/>
    <property type="project" value="GOC"/>
</dbReference>
<keyword evidence="6" id="KW-1185">Reference proteome</keyword>
<dbReference type="Proteomes" id="UP001152759">
    <property type="component" value="Chromosome 1"/>
</dbReference>
<dbReference type="InterPro" id="IPR021854">
    <property type="entry name" value="WASH1_WAHD"/>
</dbReference>
<reference evidence="5" key="1">
    <citation type="submission" date="2021-12" db="EMBL/GenBank/DDBJ databases">
        <authorList>
            <person name="King R."/>
        </authorList>
    </citation>
    <scope>NUCLEOTIDE SEQUENCE</scope>
</reference>
<dbReference type="PANTHER" id="PTHR23331">
    <property type="entry name" value="CXYORF1"/>
    <property type="match status" value="1"/>
</dbReference>
<dbReference type="Pfam" id="PF11945">
    <property type="entry name" value="WASH_WAHD"/>
    <property type="match status" value="1"/>
</dbReference>
<dbReference type="GO" id="GO:0071203">
    <property type="term" value="C:WASH complex"/>
    <property type="evidence" value="ECO:0007669"/>
    <property type="project" value="InterPro"/>
</dbReference>
<evidence type="ECO:0000259" key="4">
    <source>
        <dbReference type="Pfam" id="PF11945"/>
    </source>
</evidence>
<dbReference type="GO" id="GO:0005769">
    <property type="term" value="C:early endosome"/>
    <property type="evidence" value="ECO:0007669"/>
    <property type="project" value="InterPro"/>
</dbReference>
<dbReference type="GO" id="GO:0043014">
    <property type="term" value="F:alpha-tubulin binding"/>
    <property type="evidence" value="ECO:0007669"/>
    <property type="project" value="InterPro"/>
</dbReference>
<protein>
    <recommendedName>
        <fullName evidence="4">WASH1 WAHD domain-containing protein</fullName>
    </recommendedName>
</protein>
<dbReference type="GO" id="GO:0034314">
    <property type="term" value="P:Arp2/3 complex-mediated actin nucleation"/>
    <property type="evidence" value="ECO:0007669"/>
    <property type="project" value="InterPro"/>
</dbReference>
<feature type="compositionally biased region" description="Acidic residues" evidence="3">
    <location>
        <begin position="434"/>
        <end position="451"/>
    </location>
</feature>
<dbReference type="AlphaFoldDB" id="A0A9P0A3N1"/>
<dbReference type="InterPro" id="IPR028290">
    <property type="entry name" value="WASH1"/>
</dbReference>
<dbReference type="KEGG" id="btab:109033311"/>
<evidence type="ECO:0000313" key="6">
    <source>
        <dbReference type="Proteomes" id="UP001152759"/>
    </source>
</evidence>
<feature type="compositionally biased region" description="Pro residues" evidence="3">
    <location>
        <begin position="300"/>
        <end position="314"/>
    </location>
</feature>
<feature type="region of interest" description="Disordered" evidence="3">
    <location>
        <begin position="286"/>
        <end position="314"/>
    </location>
</feature>
<name>A0A9P0A3N1_BEMTA</name>
<organism evidence="5 6">
    <name type="scientific">Bemisia tabaci</name>
    <name type="common">Sweetpotato whitefly</name>
    <name type="synonym">Aleurodes tabaci</name>
    <dbReference type="NCBI Taxonomy" id="7038"/>
    <lineage>
        <taxon>Eukaryota</taxon>
        <taxon>Metazoa</taxon>
        <taxon>Ecdysozoa</taxon>
        <taxon>Arthropoda</taxon>
        <taxon>Hexapoda</taxon>
        <taxon>Insecta</taxon>
        <taxon>Pterygota</taxon>
        <taxon>Neoptera</taxon>
        <taxon>Paraneoptera</taxon>
        <taxon>Hemiptera</taxon>
        <taxon>Sternorrhyncha</taxon>
        <taxon>Aleyrodoidea</taxon>
        <taxon>Aleyrodidae</taxon>
        <taxon>Aleyrodinae</taxon>
        <taxon>Bemisia</taxon>
    </lineage>
</organism>
<proteinExistence type="inferred from homology"/>